<sequence>MRLVSIILPAVALCFGATTVLAATSIKEACGAGKVLSTTVIPYGDQQLTITETHCPGFEALGYNSSRSGNEKRDVQQCNENCSNSCTITATKASFPACQALTNSLASLAFQSFVMTGGTTQTFTLGGACVYTYANYDGYTYDVCYSDFANVGETTANYCIQGIGTGAGICNAPMVQYEYWAVEVSA</sequence>
<evidence type="ECO:0000256" key="1">
    <source>
        <dbReference type="SAM" id="SignalP"/>
    </source>
</evidence>
<name>F8P9Y3_SERL9</name>
<dbReference type="RefSeq" id="XP_007323416.1">
    <property type="nucleotide sequence ID" value="XM_007323354.1"/>
</dbReference>
<dbReference type="OrthoDB" id="10459274at2759"/>
<dbReference type="GeneID" id="18821193"/>
<feature type="signal peptide" evidence="1">
    <location>
        <begin position="1"/>
        <end position="22"/>
    </location>
</feature>
<proteinExistence type="predicted"/>
<keyword evidence="1" id="KW-0732">Signal</keyword>
<dbReference type="EMBL" id="GL945442">
    <property type="protein sequence ID" value="EGO19981.1"/>
    <property type="molecule type" value="Genomic_DNA"/>
</dbReference>
<feature type="chain" id="PRO_5003382075" evidence="1">
    <location>
        <begin position="23"/>
        <end position="186"/>
    </location>
</feature>
<reference evidence="2" key="1">
    <citation type="submission" date="2011-04" db="EMBL/GenBank/DDBJ databases">
        <title>Evolution of plant cell wall degrading machinery underlies the functional diversity of forest fungi.</title>
        <authorList>
            <consortium name="US DOE Joint Genome Institute (JGI-PGF)"/>
            <person name="Eastwood D.C."/>
            <person name="Floudas D."/>
            <person name="Binder M."/>
            <person name="Majcherczyk A."/>
            <person name="Schneider P."/>
            <person name="Aerts A."/>
            <person name="Asiegbu F.O."/>
            <person name="Baker S.E."/>
            <person name="Barry K."/>
            <person name="Bendiksby M."/>
            <person name="Blumentritt M."/>
            <person name="Coutinho P.M."/>
            <person name="Cullen D."/>
            <person name="Cullen D."/>
            <person name="Gathman A."/>
            <person name="Goodell B."/>
            <person name="Henrissat B."/>
            <person name="Ihrmark K."/>
            <person name="Kauserud H."/>
            <person name="Kohler A."/>
            <person name="LaButti K."/>
            <person name="Lapidus A."/>
            <person name="Lavin J.L."/>
            <person name="Lee Y.-H."/>
            <person name="Lindquist E."/>
            <person name="Lilly W."/>
            <person name="Lucas S."/>
            <person name="Morin E."/>
            <person name="Murat C."/>
            <person name="Oguiza J.A."/>
            <person name="Park J."/>
            <person name="Pisabarro A.G."/>
            <person name="Riley R."/>
            <person name="Rosling A."/>
            <person name="Salamov A."/>
            <person name="Schmidt O."/>
            <person name="Schmutz J."/>
            <person name="Skrede I."/>
            <person name="Stenlid J."/>
            <person name="Wiebenga A."/>
            <person name="Xie X."/>
            <person name="Kues U."/>
            <person name="Hibbett D.S."/>
            <person name="Hoffmeister D."/>
            <person name="Hogberg N."/>
            <person name="Martin F."/>
            <person name="Grigoriev I.V."/>
            <person name="Watkinson S.C."/>
        </authorList>
    </citation>
    <scope>NUCLEOTIDE SEQUENCE</scope>
    <source>
        <strain evidence="2">S7.9</strain>
    </source>
</reference>
<accession>F8P9Y3</accession>
<evidence type="ECO:0000313" key="2">
    <source>
        <dbReference type="EMBL" id="EGO19981.1"/>
    </source>
</evidence>
<dbReference type="Proteomes" id="UP000008064">
    <property type="component" value="Unassembled WGS sequence"/>
</dbReference>
<dbReference type="KEGG" id="sla:SERLADRAFT_478550"/>
<dbReference type="HOGENOM" id="CLU_118195_0_0_1"/>
<organism>
    <name type="scientific">Serpula lacrymans var. lacrymans (strain S7.9)</name>
    <name type="common">Dry rot fungus</name>
    <dbReference type="NCBI Taxonomy" id="578457"/>
    <lineage>
        <taxon>Eukaryota</taxon>
        <taxon>Fungi</taxon>
        <taxon>Dikarya</taxon>
        <taxon>Basidiomycota</taxon>
        <taxon>Agaricomycotina</taxon>
        <taxon>Agaricomycetes</taxon>
        <taxon>Agaricomycetidae</taxon>
        <taxon>Boletales</taxon>
        <taxon>Coniophorineae</taxon>
        <taxon>Serpulaceae</taxon>
        <taxon>Serpula</taxon>
    </lineage>
</organism>
<dbReference type="AlphaFoldDB" id="F8P9Y3"/>
<gene>
    <name evidence="2" type="ORF">SERLADRAFT_478550</name>
</gene>
<protein>
    <submittedName>
        <fullName evidence="2">Uncharacterized protein</fullName>
    </submittedName>
</protein>